<keyword evidence="2" id="KW-1133">Transmembrane helix</keyword>
<dbReference type="EMBL" id="RYZH01000039">
    <property type="protein sequence ID" value="RUL85534.1"/>
    <property type="molecule type" value="Genomic_DNA"/>
</dbReference>
<reference evidence="4 5" key="1">
    <citation type="submission" date="2018-12" db="EMBL/GenBank/DDBJ databases">
        <authorList>
            <person name="Toschakov S.V."/>
        </authorList>
    </citation>
    <scope>NUCLEOTIDE SEQUENCE [LARGE SCALE GENOMIC DNA]</scope>
    <source>
        <strain evidence="4 5">GM2012</strain>
    </source>
</reference>
<dbReference type="GO" id="GO:0005524">
    <property type="term" value="F:ATP binding"/>
    <property type="evidence" value="ECO:0007669"/>
    <property type="project" value="InterPro"/>
</dbReference>
<feature type="domain" description="Protein kinase" evidence="3">
    <location>
        <begin position="17"/>
        <end position="306"/>
    </location>
</feature>
<dbReference type="InterPro" id="IPR000719">
    <property type="entry name" value="Prot_kinase_dom"/>
</dbReference>
<feature type="transmembrane region" description="Helical" evidence="2">
    <location>
        <begin position="316"/>
        <end position="337"/>
    </location>
</feature>
<dbReference type="SUPFAM" id="SSF56112">
    <property type="entry name" value="Protein kinase-like (PK-like)"/>
    <property type="match status" value="1"/>
</dbReference>
<evidence type="ECO:0000313" key="5">
    <source>
        <dbReference type="Proteomes" id="UP000280296"/>
    </source>
</evidence>
<proteinExistence type="predicted"/>
<evidence type="ECO:0000256" key="2">
    <source>
        <dbReference type="SAM" id="Phobius"/>
    </source>
</evidence>
<feature type="region of interest" description="Disordered" evidence="1">
    <location>
        <begin position="165"/>
        <end position="184"/>
    </location>
</feature>
<protein>
    <recommendedName>
        <fullName evidence="3">Protein kinase domain-containing protein</fullName>
    </recommendedName>
</protein>
<dbReference type="AlphaFoldDB" id="A0A432MGF4"/>
<comment type="caution">
    <text evidence="4">The sequence shown here is derived from an EMBL/GenBank/DDBJ whole genome shotgun (WGS) entry which is preliminary data.</text>
</comment>
<keyword evidence="2" id="KW-0472">Membrane</keyword>
<feature type="transmembrane region" description="Helical" evidence="2">
    <location>
        <begin position="358"/>
        <end position="374"/>
    </location>
</feature>
<dbReference type="Proteomes" id="UP000280296">
    <property type="component" value="Unassembled WGS sequence"/>
</dbReference>
<reference evidence="4 5" key="2">
    <citation type="submission" date="2019-01" db="EMBL/GenBank/DDBJ databases">
        <title>Tautonia sociabilis, a novel thermotolerant planctomycete of Isosphaeraceae family, isolated from a 4000 m deep subterranean habitat.</title>
        <authorList>
            <person name="Kovaleva O.L."/>
            <person name="Elcheninov A.G."/>
            <person name="Van Heerden E."/>
            <person name="Toshchakov S.V."/>
            <person name="Novikov A."/>
            <person name="Bonch-Osmolovskaya E.A."/>
            <person name="Kublanov I.V."/>
        </authorList>
    </citation>
    <scope>NUCLEOTIDE SEQUENCE [LARGE SCALE GENOMIC DNA]</scope>
    <source>
        <strain evidence="4 5">GM2012</strain>
    </source>
</reference>
<gene>
    <name evidence="4" type="ORF">TsocGM_18315</name>
</gene>
<dbReference type="OrthoDB" id="9801841at2"/>
<evidence type="ECO:0000313" key="4">
    <source>
        <dbReference type="EMBL" id="RUL85534.1"/>
    </source>
</evidence>
<keyword evidence="5" id="KW-1185">Reference proteome</keyword>
<dbReference type="RefSeq" id="WP_126726910.1">
    <property type="nucleotide sequence ID" value="NZ_RYZH01000039.1"/>
</dbReference>
<evidence type="ECO:0000256" key="1">
    <source>
        <dbReference type="SAM" id="MobiDB-lite"/>
    </source>
</evidence>
<evidence type="ECO:0000259" key="3">
    <source>
        <dbReference type="PROSITE" id="PS50011"/>
    </source>
</evidence>
<dbReference type="InterPro" id="IPR011009">
    <property type="entry name" value="Kinase-like_dom_sf"/>
</dbReference>
<keyword evidence="2" id="KW-0812">Transmembrane</keyword>
<name>A0A432MGF4_9BACT</name>
<dbReference type="PROSITE" id="PS50011">
    <property type="entry name" value="PROTEIN_KINASE_DOM"/>
    <property type="match status" value="1"/>
</dbReference>
<dbReference type="Gene3D" id="1.10.510.10">
    <property type="entry name" value="Transferase(Phosphotransferase) domain 1"/>
    <property type="match status" value="1"/>
</dbReference>
<dbReference type="GO" id="GO:0004672">
    <property type="term" value="F:protein kinase activity"/>
    <property type="evidence" value="ECO:0007669"/>
    <property type="project" value="InterPro"/>
</dbReference>
<organism evidence="4 5">
    <name type="scientific">Tautonia sociabilis</name>
    <dbReference type="NCBI Taxonomy" id="2080755"/>
    <lineage>
        <taxon>Bacteria</taxon>
        <taxon>Pseudomonadati</taxon>
        <taxon>Planctomycetota</taxon>
        <taxon>Planctomycetia</taxon>
        <taxon>Isosphaerales</taxon>
        <taxon>Isosphaeraceae</taxon>
        <taxon>Tautonia</taxon>
    </lineage>
</organism>
<sequence>MTSLPFFSRFPELRAGVYVLGPIRQEATGVSYRAWSPGEGDAVALWVDATRIEDDPIRAERLGRQAIALERIRHPNLGEVVRVADLDGRLAVLERRPEAIEAGFLAAPGDRPGPSAVRRALAIVLQASRGLRALHEAGFAHGDIRPEALAELPDGRMLLTGLGRVAPPAEDPEEPSPPAFPGPDAVRADLEALGRTVFRLVTGSAAGPDSSTPASAINPRVPAAVSELIRRLMLPEDRGGFGAIGPVIADLERIAGAPKPGAFLPRQELVDAYRACADAFAGSPTARLRRTVLLSSYGGTAGLAFLALLVGLSSLAIGLLGLMAMTAGGSFVVGGIARGGPLFDRVRRFVAGGRVRDLATVAAVLILAPLGLVASGTLGVAVALAVVAAILAGVQEVLIDRPIARERREPVDRACAVLRDLRRSGLAEPAVRAFAVDHGGTHWGPLFLSLFGFDAYREARTRREVPTGDRLLRFELIGRVIAAIDARLRARRDERDRLLLIDLLERRLKAQGLFELTARRRAWRIAPALLSRAIAFERGTPTPGGTLAESLAEALRDPETALLDAESAPEPRLDRLRRRLVGLLDALTGPRARLLSGLLLLVGFLAWAHQNRLIEGTDLTELVQAARSADSLEEVADTIGSRGDLLREAAGGAQPLRVALAPGPASALFRDGSAGLAALILLVSSAFRGRWPALGAVLAALIALFGNDLGLPTGVDRGLAVALFLAAVLSAWRC</sequence>
<accession>A0A432MGF4</accession>